<dbReference type="GO" id="GO:0046685">
    <property type="term" value="P:response to arsenic-containing substance"/>
    <property type="evidence" value="ECO:0007669"/>
    <property type="project" value="UniProtKB-KW"/>
</dbReference>
<name>A0A2A9EQX6_9MICO</name>
<organism evidence="3 4">
    <name type="scientific">Georgenia soli</name>
    <dbReference type="NCBI Taxonomy" id="638953"/>
    <lineage>
        <taxon>Bacteria</taxon>
        <taxon>Bacillati</taxon>
        <taxon>Actinomycetota</taxon>
        <taxon>Actinomycetes</taxon>
        <taxon>Micrococcales</taxon>
        <taxon>Bogoriellaceae</taxon>
        <taxon>Georgenia</taxon>
    </lineage>
</organism>
<comment type="caution">
    <text evidence="3">The sequence shown here is derived from an EMBL/GenBank/DDBJ whole genome shotgun (WGS) entry which is preliminary data.</text>
</comment>
<feature type="domain" description="Phosphotyrosine protein phosphatase I" evidence="2">
    <location>
        <begin position="84"/>
        <end position="209"/>
    </location>
</feature>
<dbReference type="InterPro" id="IPR023485">
    <property type="entry name" value="Ptyr_pPase"/>
</dbReference>
<dbReference type="NCBIfam" id="NF046112">
    <property type="entry name" value="MSMEG_6209_Nter"/>
    <property type="match status" value="1"/>
</dbReference>
<reference evidence="3 4" key="1">
    <citation type="submission" date="2017-10" db="EMBL/GenBank/DDBJ databases">
        <title>Sequencing the genomes of 1000 actinobacteria strains.</title>
        <authorList>
            <person name="Klenk H.-P."/>
        </authorList>
    </citation>
    <scope>NUCLEOTIDE SEQUENCE [LARGE SCALE GENOMIC DNA]</scope>
    <source>
        <strain evidence="3 4">DSM 21838</strain>
    </source>
</reference>
<dbReference type="EMBL" id="PDJI01000004">
    <property type="protein sequence ID" value="PFG40931.1"/>
    <property type="molecule type" value="Genomic_DNA"/>
</dbReference>
<sequence length="214" mass="23373">MTRNGMPGLSDPDHELRGVVADLTRRYEGTIDSETVERTVMESYTALARTARVTTHLPVLAAHFAADRLAALAQSRNVRPRVCPEVLFVCVQNAGRSQMAALLLEHYAAGRVHTRSAGAAPVPQVHPNAVAVMAERGLDMSHAYPKPLTDDVVRAADVVITMGSKDAVPVYPGKRYEEWGLADPAEDTIEEARRIRDEVDARVLRLLEELALGS</sequence>
<dbReference type="Gene3D" id="1.10.8.1060">
    <property type="entry name" value="Corynebacterium glutamicum thioredoxin-dependent arsenate reductase, N-terminal domain"/>
    <property type="match status" value="1"/>
</dbReference>
<dbReference type="Gene3D" id="3.40.50.2300">
    <property type="match status" value="1"/>
</dbReference>
<dbReference type="SMART" id="SM00226">
    <property type="entry name" value="LMWPc"/>
    <property type="match status" value="1"/>
</dbReference>
<dbReference type="SUPFAM" id="SSF52788">
    <property type="entry name" value="Phosphotyrosine protein phosphatases I"/>
    <property type="match status" value="1"/>
</dbReference>
<dbReference type="Proteomes" id="UP000222106">
    <property type="component" value="Unassembled WGS sequence"/>
</dbReference>
<dbReference type="InterPro" id="IPR036196">
    <property type="entry name" value="Ptyr_pPase_sf"/>
</dbReference>
<evidence type="ECO:0000313" key="3">
    <source>
        <dbReference type="EMBL" id="PFG40931.1"/>
    </source>
</evidence>
<dbReference type="RefSeq" id="WP_098484761.1">
    <property type="nucleotide sequence ID" value="NZ_PDJI01000004.1"/>
</dbReference>
<evidence type="ECO:0000313" key="4">
    <source>
        <dbReference type="Proteomes" id="UP000222106"/>
    </source>
</evidence>
<proteinExistence type="predicted"/>
<dbReference type="CDD" id="cd16345">
    <property type="entry name" value="LMWP_ArsC"/>
    <property type="match status" value="1"/>
</dbReference>
<evidence type="ECO:0000256" key="1">
    <source>
        <dbReference type="ARBA" id="ARBA00022849"/>
    </source>
</evidence>
<evidence type="ECO:0000259" key="2">
    <source>
        <dbReference type="SMART" id="SM00226"/>
    </source>
</evidence>
<accession>A0A2A9EQX6</accession>
<dbReference type="PANTHER" id="PTHR43428:SF1">
    <property type="entry name" value="ARSENATE REDUCTASE"/>
    <property type="match status" value="1"/>
</dbReference>
<keyword evidence="1" id="KW-0059">Arsenical resistance</keyword>
<dbReference type="PANTHER" id="PTHR43428">
    <property type="entry name" value="ARSENATE REDUCTASE"/>
    <property type="match status" value="1"/>
</dbReference>
<protein>
    <submittedName>
        <fullName evidence="3">Protein-tyrosine-phosphatase</fullName>
    </submittedName>
</protein>
<keyword evidence="4" id="KW-1185">Reference proteome</keyword>
<dbReference type="OrthoDB" id="9799372at2"/>
<dbReference type="AlphaFoldDB" id="A0A2A9EQX6"/>
<gene>
    <name evidence="3" type="ORF">ATJ97_3473</name>
</gene>
<dbReference type="Pfam" id="PF21234">
    <property type="entry name" value="Phosphatase-like_N"/>
    <property type="match status" value="1"/>
</dbReference>
<dbReference type="Pfam" id="PF01451">
    <property type="entry name" value="LMWPc"/>
    <property type="match status" value="1"/>
</dbReference>
<dbReference type="InterPro" id="IPR048716">
    <property type="entry name" value="Phosphatase-like_N"/>
</dbReference>